<dbReference type="Gene3D" id="2.60.120.430">
    <property type="entry name" value="Galactose-binding lectin"/>
    <property type="match status" value="5"/>
</dbReference>
<reference evidence="2 3" key="1">
    <citation type="submission" date="2019-02" db="EMBL/GenBank/DDBJ databases">
        <title>Paenibacillus sp. nov., isolated from surface-sterilized tissue of Thalictrum simplex L.</title>
        <authorList>
            <person name="Tuo L."/>
        </authorList>
    </citation>
    <scope>NUCLEOTIDE SEQUENCE [LARGE SCALE GENOMIC DNA]</scope>
    <source>
        <strain evidence="2 3">N2SHLJ1</strain>
    </source>
</reference>
<feature type="domain" description="SLH" evidence="1">
    <location>
        <begin position="2155"/>
        <end position="2209"/>
    </location>
</feature>
<evidence type="ECO:0000313" key="2">
    <source>
        <dbReference type="EMBL" id="TBL68318.1"/>
    </source>
</evidence>
<name>A0A4Q9DG37_9BACL</name>
<evidence type="ECO:0000259" key="1">
    <source>
        <dbReference type="PROSITE" id="PS51272"/>
    </source>
</evidence>
<sequence length="2209" mass="236262">MMFQHSRWRRLISSLLVFLLVFSCVSVLPFFDPSKAEAAATVTVFKNSRTEYEIATNIKDAIWNAGYSSNMAPIDTIQTVNGVTYSYQLERNGAGTVSMKWLKNNYSGTDYYDLSGFASTGSLDFDIRGNVGGEAVEVALNKASVSGASAQESSRCKITATAQWTHISIPLNNFKNTNGSNAAACSAVGGTYTTAVQASFDTTFAQVRQIGMFDYSSSLGKIWVSDMKFTSAYVNSYSAVNSSTPAGTAPTLPSTVNAVFSDASTQPLNVTWNLTPSQYAAPGTVTVTGKVDGAQLQPTATLTVTTNLPHTFVSYDTIAAVSTIAGTAPGLPAKIKASFQDAVKEDVSVNWNAVNASQYAGAGTFTVSGTTSPTPAQTANGVPTQNVSVTVNVAVLPTITVFKDTRMASSSEIPAGMAAVLFDATQSKDGVTPSYNLQRSSSSTTYWAMKWLKSTTLGDNWNLNNYAVNGSFEFDLKGKNAGEVVTFALNTVDNGSNAESARCELTLSTQWTHYSIPLSRMNASVIPSDTTCTSDSGVGKQTSTKQANFDISKVRQVGLFSYDGRTEQVWVSDMKFNPVYITGYQAINLTTQAGVAPNLPSVVTAVYSDASTKSINVTWNAITSSQYDTIGQIFTVQGTTDKNIQLQPKATVTVTNGQPHTYASFDALPAQITVSPNEAPVLPSTVKVNYLDLAKEDVAIQWSAIDPAKYAAGPASFTATGTTAPTPAQIASGVPVQAVSVTIYVNPTLTVFKNNRAGSELINNLNTVLFDTTDTADGVTPSYNLQRSSTGAIWSMKFLKSTTLGNNWDLTNYTANGALEFDIKGRPGEKIVTIALNALDNGTSNAESARCEVPVTDQWRHYAIPISKLNSAATPNDKTCTTIAAVGNLSATKQSLFDISKVRQVGIFDYVMDVEQVRVSNMRFTASYVNGYSLPNVNTAEGVAPNLPSTVNAVMSDGGTQPLNVSWSVISPNQYASAGTSFLVKGTVAGVQLQPTVKVTVTNGQPHVYAGLDAIAAVSTNARIAPVLPGTVIANFQDASQEEVAVEWETVAAPLYSKELQAFNVKGKLKPTPVQLAAGVPGGDAAAAQIAIAVAVLGPADITIFHSSASPVAGTYAGNGFSLTDVPFDTVSEPYNGLGSHNVKVTGSSGYWGVMFRSTQSWQDDYPSFEAYVKNGSLEFNVKGRSGGESFKLSLYDETDNLSTEAQVINVTNEWKHISIPMDSFVYPKGFSMSKIRQISLTSNSASAMEFWLNDMRVTSDTLMETQPIAVSTVAFVDPIPPAGVNAAFKSTATRYVKISWDLNSNDYLEVGDVVLKGRLIESGAPISTVVKVRKTSAPHQFKRFKDIQVTTYAETPPTMPTTARVLFDDGVGETVAVTAWDPIATSMYAEGAAPFRLNGATTYGTVAADVYVRTPVSFKPISLNTLAGEVPVLPEMATIVYNDNTTLVKSVAWDVMPSLNYASEGAFQTKGQVAWTEVVNGVSIAKRIKFPVIANIAVLSQTTASVEHNGLGIFRNKDVNNYSWGWGHLAIEDTSGEMKTEGQGAMLPFDTDVTYDGVPSYRFKTASVSGPTWAGWGATIPFPGHQKADGTDTLAYDLSSYLELGALNFYIKGASGTETFNIGLSSTGADDKITTKTIEFKNYGDTYWHPVSIPLKQLIGDTLDVKNISHLQFTSSNSSPIQFWISDMWISKQPRHLLSGFDVPQIPVFVLFKDYKISLPATVAALYTDGTQQQMNVKWDSYSFDDETQAIYVFGTVDGIEMRPKAYLYAYLNSMPGSFNVIQPQAPVVGPTGLPAGTVSAPIAPPVLPPLNQILTNGSQGIYKVESDNVKLQGDRSIVTVGMDTINQGLTQTALVGDLNKVVIIHVPESSEARGYGVELPVQALASGTNDKTIELITPLGSISLPGNMLQAADVKGSETVQVVFSTVDKSKLSAEAAALIGDRPVFDITMQAGEAHLPWSNPEAPVRISLNYSPTSEELDQPEHMVALYIADDGSVTGLPSGRYDRTGGRISFVTTHFSQYAISFVKKTFGDLSGYGWAQKEIELLASKGVVNGTSDTTFSPEGKLTRGAFITLLARTLNLTAKADSNFSDVSNSAYYAQPVAVAKKLGITTGIGGNMFAPDEEISRQDMMVITARALQAVGQLSVEEESLEPNAYDDQADIRDYAKISIAALRKAGLVQGSNGKVYPNASMTRAETAVLMHRIYTK</sequence>
<dbReference type="Pfam" id="PF00395">
    <property type="entry name" value="SLH"/>
    <property type="match status" value="3"/>
</dbReference>
<feature type="domain" description="SLH" evidence="1">
    <location>
        <begin position="2028"/>
        <end position="2091"/>
    </location>
</feature>
<dbReference type="InterPro" id="IPR048758">
    <property type="entry name" value="CBM30"/>
</dbReference>
<organism evidence="2 3">
    <name type="scientific">Paenibacillus thalictri</name>
    <dbReference type="NCBI Taxonomy" id="2527873"/>
    <lineage>
        <taxon>Bacteria</taxon>
        <taxon>Bacillati</taxon>
        <taxon>Bacillota</taxon>
        <taxon>Bacilli</taxon>
        <taxon>Bacillales</taxon>
        <taxon>Paenibacillaceae</taxon>
        <taxon>Paenibacillus</taxon>
    </lineage>
</organism>
<feature type="domain" description="SLH" evidence="1">
    <location>
        <begin position="2092"/>
        <end position="2150"/>
    </location>
</feature>
<dbReference type="InterPro" id="IPR011081">
    <property type="entry name" value="Big_4"/>
</dbReference>
<dbReference type="EMBL" id="SIRE01000047">
    <property type="protein sequence ID" value="TBL68318.1"/>
    <property type="molecule type" value="Genomic_DNA"/>
</dbReference>
<dbReference type="InterPro" id="IPR008979">
    <property type="entry name" value="Galactose-bd-like_sf"/>
</dbReference>
<dbReference type="Pfam" id="PF07532">
    <property type="entry name" value="Big_4"/>
    <property type="match status" value="9"/>
</dbReference>
<accession>A0A4Q9DG37</accession>
<dbReference type="SUPFAM" id="SSF49785">
    <property type="entry name" value="Galactose-binding domain-like"/>
    <property type="match status" value="5"/>
</dbReference>
<dbReference type="OrthoDB" id="9768786at2"/>
<evidence type="ECO:0000313" key="3">
    <source>
        <dbReference type="Proteomes" id="UP000293142"/>
    </source>
</evidence>
<dbReference type="InterPro" id="IPR001119">
    <property type="entry name" value="SLH_dom"/>
</dbReference>
<dbReference type="PROSITE" id="PS51272">
    <property type="entry name" value="SLH"/>
    <property type="match status" value="3"/>
</dbReference>
<dbReference type="PROSITE" id="PS51257">
    <property type="entry name" value="PROKAR_LIPOPROTEIN"/>
    <property type="match status" value="1"/>
</dbReference>
<comment type="caution">
    <text evidence="2">The sequence shown here is derived from an EMBL/GenBank/DDBJ whole genome shotgun (WGS) entry which is preliminary data.</text>
</comment>
<dbReference type="Proteomes" id="UP000293142">
    <property type="component" value="Unassembled WGS sequence"/>
</dbReference>
<dbReference type="Pfam" id="PF21582">
    <property type="entry name" value="CBM30"/>
    <property type="match status" value="5"/>
</dbReference>
<gene>
    <name evidence="2" type="ORF">EYB31_38370</name>
</gene>
<protein>
    <recommendedName>
        <fullName evidence="1">SLH domain-containing protein</fullName>
    </recommendedName>
</protein>
<proteinExistence type="predicted"/>
<keyword evidence="3" id="KW-1185">Reference proteome</keyword>